<dbReference type="GO" id="GO:0032259">
    <property type="term" value="P:methylation"/>
    <property type="evidence" value="ECO:0007669"/>
    <property type="project" value="UniProtKB-KW"/>
</dbReference>
<dbReference type="GO" id="GO:0030798">
    <property type="term" value="F:trans-aconitate 2-methyltransferase activity"/>
    <property type="evidence" value="ECO:0007669"/>
    <property type="project" value="InterPro"/>
</dbReference>
<keyword evidence="5" id="KW-1185">Reference proteome</keyword>
<dbReference type="InterPro" id="IPR023149">
    <property type="entry name" value="Trans_acon_MeTrfase_C"/>
</dbReference>
<name>A0A5N6F5V8_9EURO</name>
<reference evidence="4 5" key="1">
    <citation type="submission" date="2019-04" db="EMBL/GenBank/DDBJ databases">
        <title>Fungal friends and foes A comparative genomics study of 23 Aspergillus species from section Flavi.</title>
        <authorList>
            <consortium name="DOE Joint Genome Institute"/>
            <person name="Kjaerbolling I."/>
            <person name="Vesth T.C."/>
            <person name="Frisvad J.C."/>
            <person name="Nybo J.L."/>
            <person name="Theobald S."/>
            <person name="Kildgaard S."/>
            <person name="Petersen T.I."/>
            <person name="Kuo A."/>
            <person name="Sato A."/>
            <person name="Lyhne E.K."/>
            <person name="Kogle M.E."/>
            <person name="Wiebenga A."/>
            <person name="Kun R.S."/>
            <person name="Lubbers R.J."/>
            <person name="Makela M.R."/>
            <person name="Barry K."/>
            <person name="Chovatia M."/>
            <person name="Clum A."/>
            <person name="Daum C."/>
            <person name="Haridas S."/>
            <person name="He G."/>
            <person name="LaButti K."/>
            <person name="Lipzen A."/>
            <person name="Mondo S."/>
            <person name="Pangilinan J."/>
            <person name="Riley R."/>
            <person name="Salamov A."/>
            <person name="Simmons B.A."/>
            <person name="Magnuson J.K."/>
            <person name="Henrissat B."/>
            <person name="Mortensen U.H."/>
            <person name="Larsen T.O."/>
            <person name="De vries R.P."/>
            <person name="Grigoriev I.V."/>
            <person name="Machida M."/>
            <person name="Baker S.E."/>
            <person name="Andersen M.R."/>
        </authorList>
    </citation>
    <scope>NUCLEOTIDE SEQUENCE [LARGE SCALE GENOMIC DNA]</scope>
    <source>
        <strain evidence="4 5">CBS 126849</strain>
    </source>
</reference>
<dbReference type="InterPro" id="IPR041698">
    <property type="entry name" value="Methyltransf_25"/>
</dbReference>
<dbReference type="CDD" id="cd02440">
    <property type="entry name" value="AdoMet_MTases"/>
    <property type="match status" value="1"/>
</dbReference>
<dbReference type="SUPFAM" id="SSF53335">
    <property type="entry name" value="S-adenosyl-L-methionine-dependent methyltransferases"/>
    <property type="match status" value="1"/>
</dbReference>
<dbReference type="EMBL" id="ML733396">
    <property type="protein sequence ID" value="KAB8225019.1"/>
    <property type="molecule type" value="Genomic_DNA"/>
</dbReference>
<dbReference type="NCBIfam" id="NF002463">
    <property type="entry name" value="PRK01683.1"/>
    <property type="match status" value="1"/>
</dbReference>
<proteinExistence type="predicted"/>
<dbReference type="Proteomes" id="UP000326799">
    <property type="component" value="Unassembled WGS sequence"/>
</dbReference>
<dbReference type="AlphaFoldDB" id="A0A5N6F5V8"/>
<dbReference type="PANTHER" id="PTHR43861:SF1">
    <property type="entry name" value="TRANS-ACONITATE 2-METHYLTRANSFERASE"/>
    <property type="match status" value="1"/>
</dbReference>
<feature type="domain" description="Methyltransferase" evidence="3">
    <location>
        <begin position="128"/>
        <end position="213"/>
    </location>
</feature>
<accession>A0A5N6F5V8</accession>
<evidence type="ECO:0000313" key="4">
    <source>
        <dbReference type="EMBL" id="KAB8225019.1"/>
    </source>
</evidence>
<protein>
    <submittedName>
        <fullName evidence="4">S-adenosyl-L-methionine-dependent methyltransferase</fullName>
    </submittedName>
</protein>
<evidence type="ECO:0000259" key="3">
    <source>
        <dbReference type="Pfam" id="PF13649"/>
    </source>
</evidence>
<organism evidence="4 5">
    <name type="scientific">Aspergillus novoparasiticus</name>
    <dbReference type="NCBI Taxonomy" id="986946"/>
    <lineage>
        <taxon>Eukaryota</taxon>
        <taxon>Fungi</taxon>
        <taxon>Dikarya</taxon>
        <taxon>Ascomycota</taxon>
        <taxon>Pezizomycotina</taxon>
        <taxon>Eurotiomycetes</taxon>
        <taxon>Eurotiomycetidae</taxon>
        <taxon>Eurotiales</taxon>
        <taxon>Aspergillaceae</taxon>
        <taxon>Aspergillus</taxon>
        <taxon>Aspergillus subgen. Circumdati</taxon>
    </lineage>
</organism>
<dbReference type="Pfam" id="PF13649">
    <property type="entry name" value="Methyltransf_25"/>
    <property type="match status" value="1"/>
</dbReference>
<keyword evidence="2 4" id="KW-0808">Transferase</keyword>
<dbReference type="InterPro" id="IPR029063">
    <property type="entry name" value="SAM-dependent_MTases_sf"/>
</dbReference>
<gene>
    <name evidence="4" type="ORF">BDV33DRAFT_164441</name>
</gene>
<dbReference type="Gene3D" id="3.40.50.150">
    <property type="entry name" value="Vaccinia Virus protein VP39"/>
    <property type="match status" value="1"/>
</dbReference>
<dbReference type="PANTHER" id="PTHR43861">
    <property type="entry name" value="TRANS-ACONITATE 2-METHYLTRANSFERASE-RELATED"/>
    <property type="match status" value="1"/>
</dbReference>
<evidence type="ECO:0000313" key="5">
    <source>
        <dbReference type="Proteomes" id="UP000326799"/>
    </source>
</evidence>
<evidence type="ECO:0000256" key="2">
    <source>
        <dbReference type="ARBA" id="ARBA00022679"/>
    </source>
</evidence>
<sequence length="350" mass="40018">MLTMLQDYYIYCLIPISIQQQILYSLQVHRTYNQNLVSQRINSCLDIARLPFTIYMFTYTQSLFTRRALLSGKSSLTQLSHHRALSFSSRVMVKNDWSATQYLKFEDERTMPARDLLARVPLQAPRRVVDLGCGPGNSTAVLATRYPDAHIVGMDSSPDMIQKAKATLPAYEFSVEDLRSYSPPPSVDLFFSNAVFQWLKKEERITVIRGLMETQPAGGVFAFQVPDNLMEPSHVLMREVASNGPWASTLSNVGRDTFQSPQEIYDQLKDLSSEVNIFRTAYYHSLENHRAIVEWVKGTGLRPYVDPLSPQDKEAFLSEYLKRLESAYPKLIDGRVLLPYPRLFVVAVRK</sequence>
<evidence type="ECO:0000256" key="1">
    <source>
        <dbReference type="ARBA" id="ARBA00022603"/>
    </source>
</evidence>
<keyword evidence="1 4" id="KW-0489">Methyltransferase</keyword>
<dbReference type="Gene3D" id="1.10.150.290">
    <property type="entry name" value="S-adenosyl-L-methionine-dependent methyltransferases"/>
    <property type="match status" value="1"/>
</dbReference>